<proteinExistence type="predicted"/>
<dbReference type="EMBL" id="MN740325">
    <property type="protein sequence ID" value="QHU00269.1"/>
    <property type="molecule type" value="Genomic_DNA"/>
</dbReference>
<evidence type="ECO:0000313" key="4">
    <source>
        <dbReference type="EMBL" id="QHU00269.1"/>
    </source>
</evidence>
<dbReference type="InterPro" id="IPR011545">
    <property type="entry name" value="DEAD/DEAH_box_helicase_dom"/>
</dbReference>
<keyword evidence="2" id="KW-0067">ATP-binding</keyword>
<dbReference type="PANTHER" id="PTHR44533">
    <property type="entry name" value="DEAD/H RNA HELICASE, PUTATIVE-RELATED"/>
    <property type="match status" value="1"/>
</dbReference>
<feature type="domain" description="Helicase ATP-binding" evidence="3">
    <location>
        <begin position="207"/>
        <end position="365"/>
    </location>
</feature>
<accession>A0A6C0J3M7</accession>
<organism evidence="4">
    <name type="scientific">viral metagenome</name>
    <dbReference type="NCBI Taxonomy" id="1070528"/>
    <lineage>
        <taxon>unclassified sequences</taxon>
        <taxon>metagenomes</taxon>
        <taxon>organismal metagenomes</taxon>
    </lineage>
</organism>
<dbReference type="InterPro" id="IPR052431">
    <property type="entry name" value="SKI2_subfamily_helicases"/>
</dbReference>
<name>A0A6C0J3M7_9ZZZZ</name>
<dbReference type="AlphaFoldDB" id="A0A6C0J3M7"/>
<protein>
    <recommendedName>
        <fullName evidence="3">Helicase ATP-binding domain-containing protein</fullName>
    </recommendedName>
</protein>
<keyword evidence="1" id="KW-0378">Hydrolase</keyword>
<dbReference type="GO" id="GO:0016787">
    <property type="term" value="F:hydrolase activity"/>
    <property type="evidence" value="ECO:0007669"/>
    <property type="project" value="UniProtKB-KW"/>
</dbReference>
<dbReference type="SUPFAM" id="SSF52540">
    <property type="entry name" value="P-loop containing nucleoside triphosphate hydrolases"/>
    <property type="match status" value="1"/>
</dbReference>
<dbReference type="PANTHER" id="PTHR44533:SF4">
    <property type="entry name" value="DEAD_H RNA HELICASE, PUTATIVE-RELATED"/>
    <property type="match status" value="1"/>
</dbReference>
<dbReference type="GO" id="GO:0005737">
    <property type="term" value="C:cytoplasm"/>
    <property type="evidence" value="ECO:0007669"/>
    <property type="project" value="TreeGrafter"/>
</dbReference>
<dbReference type="InterPro" id="IPR027417">
    <property type="entry name" value="P-loop_NTPase"/>
</dbReference>
<evidence type="ECO:0000259" key="3">
    <source>
        <dbReference type="PROSITE" id="PS51192"/>
    </source>
</evidence>
<evidence type="ECO:0000256" key="2">
    <source>
        <dbReference type="ARBA" id="ARBA00022806"/>
    </source>
</evidence>
<reference evidence="4" key="1">
    <citation type="journal article" date="2020" name="Nature">
        <title>Giant virus diversity and host interactions through global metagenomics.</title>
        <authorList>
            <person name="Schulz F."/>
            <person name="Roux S."/>
            <person name="Paez-Espino D."/>
            <person name="Jungbluth S."/>
            <person name="Walsh D.A."/>
            <person name="Denef V.J."/>
            <person name="McMahon K.D."/>
            <person name="Konstantinidis K.T."/>
            <person name="Eloe-Fadrosh E.A."/>
            <person name="Kyrpides N.C."/>
            <person name="Woyke T."/>
        </authorList>
    </citation>
    <scope>NUCLEOTIDE SEQUENCE</scope>
    <source>
        <strain evidence="4">GVMAG-M-3300025860-12</strain>
    </source>
</reference>
<dbReference type="InterPro" id="IPR014001">
    <property type="entry name" value="Helicase_ATP-bd"/>
</dbReference>
<dbReference type="GO" id="GO:0003676">
    <property type="term" value="F:nucleic acid binding"/>
    <property type="evidence" value="ECO:0007669"/>
    <property type="project" value="InterPro"/>
</dbReference>
<dbReference type="PROSITE" id="PS51192">
    <property type="entry name" value="HELICASE_ATP_BIND_1"/>
    <property type="match status" value="1"/>
</dbReference>
<dbReference type="SMART" id="SM00487">
    <property type="entry name" value="DEXDc"/>
    <property type="match status" value="1"/>
</dbReference>
<dbReference type="GO" id="GO:0004386">
    <property type="term" value="F:helicase activity"/>
    <property type="evidence" value="ECO:0007669"/>
    <property type="project" value="UniProtKB-KW"/>
</dbReference>
<sequence>MAFSLVKKNKFTKGKNTKDGNKYKNPRGFWEWTTYRKPTDGCVSQIKHTSTVDPHKMDMMINPQLSVIEKIKQRKKDGDKLNKADTIRLENYIEKNNNNIIKDLENIEKYGLNSDVKTDIGRIHKLFMIAERKIDDENMIYYIYQKINEFELSEDVLSKYSELLNKMKSIISNLDTTELQFNKFSSNMPPLNTTGFVALDEWQKDVIRNINSNTTTIIQAPTSAGKSILTGYLYTKNINAIVVVPTPPLCLQMAAMITKTTGRDTPILTQTFQSLITREDMIEKINNAGILVGTPQDVINYLPMLNINPDWIVVDEIHMIGKQSCCEMETICRLYYDKPILALSATIGNVEELQEWFLKTGQKKVDIIKCNKRFFNLQKFYYNEDDTSLHRIHPLSMVSFNEFKDESIKKRNLNATPPDIYDLSIKLEEKFDLGELCINKYFTLDQRITLDEANVYFSKLIDFMVDVGKTKQSKIIKYILNQYKPENINNGEIDNVKFAFTLKEQNKTPAIIFDIDSYSCLDKVKTFSKTIKDLESKKYPNRFKELQKLVKRQKVIDKKKEQLKIENKGEKQMHKIMMDEKYDGLFSEDINVSLNEPHKDFILNKNQYFSQYQIEDYVRKLKKYFPNDGSEYNYMIDLLYRGIGVYVKGLPQTYLRLVQTLACEGNLAIVFSDISLVFGVSMPFRTSVITNDPNIDTMLYHQMAGRAGRRGLDKEGNVIFIEQSWNRIKELSVSFIPNIKGFDTMNYGSIFSQKLSKDDRWNKLYSNFLMEENNDESRDFYEIINYNIQENNAWDFVNSNDNNFNFMLWKFRHTENCFRIPIFIQYIKKLYKNCSPECEAHQIEIAHLLLMFIDPVEVNDDYEHKLPVFNKITDIDIYELLHSIELELPKNVDGRLYYSIQSNCLFKTDNKIEKNILREKLMDFIESVRIIQHYFYQSKEIIITRLLGKLLTRLFWIYLNSSPFIM</sequence>
<dbReference type="Pfam" id="PF00270">
    <property type="entry name" value="DEAD"/>
    <property type="match status" value="1"/>
</dbReference>
<dbReference type="Gene3D" id="3.40.50.300">
    <property type="entry name" value="P-loop containing nucleotide triphosphate hydrolases"/>
    <property type="match status" value="2"/>
</dbReference>
<keyword evidence="2" id="KW-0347">Helicase</keyword>
<keyword evidence="2" id="KW-0547">Nucleotide-binding</keyword>
<evidence type="ECO:0000256" key="1">
    <source>
        <dbReference type="ARBA" id="ARBA00022801"/>
    </source>
</evidence>
<dbReference type="GO" id="GO:0005524">
    <property type="term" value="F:ATP binding"/>
    <property type="evidence" value="ECO:0007669"/>
    <property type="project" value="InterPro"/>
</dbReference>